<feature type="DNA-binding region" description="H-T-H motif" evidence="4">
    <location>
        <begin position="39"/>
        <end position="58"/>
    </location>
</feature>
<dbReference type="InterPro" id="IPR036271">
    <property type="entry name" value="Tet_transcr_reg_TetR-rel_C_sf"/>
</dbReference>
<dbReference type="SUPFAM" id="SSF46689">
    <property type="entry name" value="Homeodomain-like"/>
    <property type="match status" value="1"/>
</dbReference>
<protein>
    <submittedName>
        <fullName evidence="6">TetR family transcriptional regulator</fullName>
    </submittedName>
</protein>
<keyword evidence="3" id="KW-0804">Transcription</keyword>
<keyword evidence="2 4" id="KW-0238">DNA-binding</keyword>
<dbReference type="InterPro" id="IPR050109">
    <property type="entry name" value="HTH-type_TetR-like_transc_reg"/>
</dbReference>
<dbReference type="PANTHER" id="PTHR30055">
    <property type="entry name" value="HTH-TYPE TRANSCRIPTIONAL REGULATOR RUTR"/>
    <property type="match status" value="1"/>
</dbReference>
<reference evidence="7" key="1">
    <citation type="journal article" date="2019" name="Int. J. Syst. Evol. Microbiol.">
        <title>The Global Catalogue of Microorganisms (GCM) 10K type strain sequencing project: providing services to taxonomists for standard genome sequencing and annotation.</title>
        <authorList>
            <consortium name="The Broad Institute Genomics Platform"/>
            <consortium name="The Broad Institute Genome Sequencing Center for Infectious Disease"/>
            <person name="Wu L."/>
            <person name="Ma J."/>
        </authorList>
    </citation>
    <scope>NUCLEOTIDE SEQUENCE [LARGE SCALE GENOMIC DNA]</scope>
    <source>
        <strain evidence="7">NBRC 108728</strain>
    </source>
</reference>
<dbReference type="Proteomes" id="UP001321486">
    <property type="component" value="Chromosome"/>
</dbReference>
<feature type="domain" description="HTH tetR-type" evidence="5">
    <location>
        <begin position="16"/>
        <end position="76"/>
    </location>
</feature>
<evidence type="ECO:0000256" key="3">
    <source>
        <dbReference type="ARBA" id="ARBA00023163"/>
    </source>
</evidence>
<dbReference type="Gene3D" id="1.10.10.60">
    <property type="entry name" value="Homeodomain-like"/>
    <property type="match status" value="1"/>
</dbReference>
<dbReference type="SUPFAM" id="SSF48498">
    <property type="entry name" value="Tetracyclin repressor-like, C-terminal domain"/>
    <property type="match status" value="1"/>
</dbReference>
<dbReference type="EMBL" id="AP027732">
    <property type="protein sequence ID" value="BDZ49738.1"/>
    <property type="molecule type" value="Genomic_DNA"/>
</dbReference>
<evidence type="ECO:0000256" key="2">
    <source>
        <dbReference type="ARBA" id="ARBA00023125"/>
    </source>
</evidence>
<gene>
    <name evidence="6" type="ORF">GCM10025867_19790</name>
</gene>
<evidence type="ECO:0000313" key="6">
    <source>
        <dbReference type="EMBL" id="BDZ49738.1"/>
    </source>
</evidence>
<keyword evidence="7" id="KW-1185">Reference proteome</keyword>
<dbReference type="InterPro" id="IPR009057">
    <property type="entry name" value="Homeodomain-like_sf"/>
</dbReference>
<sequence length="198" mass="20945">MAIVNSYTRIVPTPDRTSLDAIVLAARDLLETEGLSGMTMNAVAARVGVRAPSLYKRVESREKLIQLVAEATMTEFASRLDGATTVAELANGFRDFGHERPAAFQLVMTPAPGVPSIRLEFAIRATEAVLRVTSALAGPEHGLEAARTLTAWVAGFVSMELSGSFKLGGDVQSAWDFGLAAITAAIRSRPTTTDAPAA</sequence>
<dbReference type="InterPro" id="IPR001647">
    <property type="entry name" value="HTH_TetR"/>
</dbReference>
<proteinExistence type="predicted"/>
<evidence type="ECO:0000259" key="5">
    <source>
        <dbReference type="PROSITE" id="PS50977"/>
    </source>
</evidence>
<name>A0ABM8GNC6_9MICO</name>
<dbReference type="Pfam" id="PF00440">
    <property type="entry name" value="TetR_N"/>
    <property type="match status" value="1"/>
</dbReference>
<evidence type="ECO:0000256" key="1">
    <source>
        <dbReference type="ARBA" id="ARBA00023015"/>
    </source>
</evidence>
<dbReference type="Gene3D" id="1.10.357.10">
    <property type="entry name" value="Tetracycline Repressor, domain 2"/>
    <property type="match status" value="1"/>
</dbReference>
<evidence type="ECO:0000256" key="4">
    <source>
        <dbReference type="PROSITE-ProRule" id="PRU00335"/>
    </source>
</evidence>
<keyword evidence="1" id="KW-0805">Transcription regulation</keyword>
<dbReference type="InterPro" id="IPR025996">
    <property type="entry name" value="MT1864/Rv1816-like_C"/>
</dbReference>
<dbReference type="Pfam" id="PF13305">
    <property type="entry name" value="TetR_C_33"/>
    <property type="match status" value="1"/>
</dbReference>
<dbReference type="PANTHER" id="PTHR30055:SF239">
    <property type="entry name" value="TRANSCRIPTIONAL REGULATORY PROTEIN"/>
    <property type="match status" value="1"/>
</dbReference>
<dbReference type="PROSITE" id="PS50977">
    <property type="entry name" value="HTH_TETR_2"/>
    <property type="match status" value="1"/>
</dbReference>
<evidence type="ECO:0000313" key="7">
    <source>
        <dbReference type="Proteomes" id="UP001321486"/>
    </source>
</evidence>
<accession>A0ABM8GNC6</accession>
<organism evidence="6 7">
    <name type="scientific">Frondihabitans sucicola</name>
    <dbReference type="NCBI Taxonomy" id="1268041"/>
    <lineage>
        <taxon>Bacteria</taxon>
        <taxon>Bacillati</taxon>
        <taxon>Actinomycetota</taxon>
        <taxon>Actinomycetes</taxon>
        <taxon>Micrococcales</taxon>
        <taxon>Microbacteriaceae</taxon>
        <taxon>Frondihabitans</taxon>
    </lineage>
</organism>